<evidence type="ECO:0000313" key="1">
    <source>
        <dbReference type="EMBL" id="KHG06217.1"/>
    </source>
</evidence>
<organism evidence="1 2">
    <name type="scientific">Gossypium arboreum</name>
    <name type="common">Tree cotton</name>
    <name type="synonym">Gossypium nanking</name>
    <dbReference type="NCBI Taxonomy" id="29729"/>
    <lineage>
        <taxon>Eukaryota</taxon>
        <taxon>Viridiplantae</taxon>
        <taxon>Streptophyta</taxon>
        <taxon>Embryophyta</taxon>
        <taxon>Tracheophyta</taxon>
        <taxon>Spermatophyta</taxon>
        <taxon>Magnoliopsida</taxon>
        <taxon>eudicotyledons</taxon>
        <taxon>Gunneridae</taxon>
        <taxon>Pentapetalae</taxon>
        <taxon>rosids</taxon>
        <taxon>malvids</taxon>
        <taxon>Malvales</taxon>
        <taxon>Malvaceae</taxon>
        <taxon>Malvoideae</taxon>
        <taxon>Gossypium</taxon>
    </lineage>
</organism>
<keyword evidence="2" id="KW-1185">Reference proteome</keyword>
<protein>
    <submittedName>
        <fullName evidence="1">C4-dicarboxylate transport</fullName>
    </submittedName>
</protein>
<reference evidence="2" key="1">
    <citation type="submission" date="2014-09" db="EMBL/GenBank/DDBJ databases">
        <authorList>
            <person name="Mudge J."/>
            <person name="Ramaraj T."/>
            <person name="Lindquist I.E."/>
            <person name="Bharti A.K."/>
            <person name="Sundararajan A."/>
            <person name="Cameron C.T."/>
            <person name="Woodward J.E."/>
            <person name="May G.D."/>
            <person name="Brubaker C."/>
            <person name="Broadhvest J."/>
            <person name="Wilkins T.A."/>
        </authorList>
    </citation>
    <scope>NUCLEOTIDE SEQUENCE</scope>
    <source>
        <strain evidence="2">cv. AKA8401</strain>
    </source>
</reference>
<evidence type="ECO:0000313" key="2">
    <source>
        <dbReference type="Proteomes" id="UP000032142"/>
    </source>
</evidence>
<comment type="caution">
    <text evidence="1">The sequence shown here is derived from an EMBL/GenBank/DDBJ whole genome shotgun (WGS) entry which is preliminary data.</text>
</comment>
<dbReference type="EMBL" id="JRRC01446478">
    <property type="protein sequence ID" value="KHG06217.1"/>
    <property type="molecule type" value="Genomic_DNA"/>
</dbReference>
<proteinExistence type="predicted"/>
<dbReference type="AlphaFoldDB" id="A0A0B0N0S7"/>
<name>A0A0B0N0S7_GOSAR</name>
<dbReference type="Proteomes" id="UP000032142">
    <property type="component" value="Unassembled WGS sequence"/>
</dbReference>
<sequence>MFSLSYHILIPLSYSKNLDGLSIYCRVLRVIISCMHSSEPHILRRDY</sequence>
<gene>
    <name evidence="1" type="ORF">F383_32512</name>
</gene>
<accession>A0A0B0N0S7</accession>